<proteinExistence type="predicted"/>
<feature type="compositionally biased region" description="Polar residues" evidence="1">
    <location>
        <begin position="251"/>
        <end position="264"/>
    </location>
</feature>
<evidence type="ECO:0000256" key="1">
    <source>
        <dbReference type="SAM" id="MobiDB-lite"/>
    </source>
</evidence>
<protein>
    <submittedName>
        <fullName evidence="2">Uncharacterized protein</fullName>
    </submittedName>
</protein>
<feature type="region of interest" description="Disordered" evidence="1">
    <location>
        <begin position="1"/>
        <end position="29"/>
    </location>
</feature>
<feature type="compositionally biased region" description="Low complexity" evidence="1">
    <location>
        <begin position="145"/>
        <end position="174"/>
    </location>
</feature>
<keyword evidence="3" id="KW-1185">Reference proteome</keyword>
<sequence length="465" mass="49237">MSSYLGLRKRSGGQHQHQPSSSGELKPDVSANVTVISSVEKDNSVSTKGIEFGRLRSNFTKLRSSESTVSPPPPSPSELLGRASSKRNAANTPIEDATCVTPTRAKFQKYKSKSAAKSNIPTIKIEPASPGDGLQVTPPKKGADSGSSSSPSSRRLNSRSVSPVSPTSVSSSETVKYRVGGVDFDIVSKRSRESLKSEGAGKVTTTTLTASPNMGSHGGNAGNLAEPRKRITRAQSRREERTHIATLFNGGLQQHQDSNSSEAAQHTDAADARSVLGPETVILRKTGVLQPSSSDDDAENAVGHTDATTPFKSPASASKELTDSAQLCHDDSADLSIESASSSTLPTPPANGTSLHHCGIQVSSTSEMPGRLFSKIQSTPLSIPMFDPTRSKGWLWTSHTALNSHPTDPWGWARRWTCHQCNAQTIAEQRVCANLKCGHERCSDLGAEGGGCKLIRRSAGGLACE</sequence>
<dbReference type="AlphaFoldDB" id="A0A9P4Q9V6"/>
<evidence type="ECO:0000313" key="2">
    <source>
        <dbReference type="EMBL" id="KAF2722270.1"/>
    </source>
</evidence>
<feature type="compositionally biased region" description="Basic and acidic residues" evidence="1">
    <location>
        <begin position="186"/>
        <end position="196"/>
    </location>
</feature>
<dbReference type="OrthoDB" id="3946241at2759"/>
<organism evidence="2 3">
    <name type="scientific">Polychaeton citri CBS 116435</name>
    <dbReference type="NCBI Taxonomy" id="1314669"/>
    <lineage>
        <taxon>Eukaryota</taxon>
        <taxon>Fungi</taxon>
        <taxon>Dikarya</taxon>
        <taxon>Ascomycota</taxon>
        <taxon>Pezizomycotina</taxon>
        <taxon>Dothideomycetes</taxon>
        <taxon>Dothideomycetidae</taxon>
        <taxon>Capnodiales</taxon>
        <taxon>Capnodiaceae</taxon>
        <taxon>Polychaeton</taxon>
    </lineage>
</organism>
<dbReference type="Proteomes" id="UP000799441">
    <property type="component" value="Unassembled WGS sequence"/>
</dbReference>
<feature type="region of interest" description="Disordered" evidence="1">
    <location>
        <begin position="61"/>
        <end position="323"/>
    </location>
</feature>
<reference evidence="2" key="1">
    <citation type="journal article" date="2020" name="Stud. Mycol.">
        <title>101 Dothideomycetes genomes: a test case for predicting lifestyles and emergence of pathogens.</title>
        <authorList>
            <person name="Haridas S."/>
            <person name="Albert R."/>
            <person name="Binder M."/>
            <person name="Bloem J."/>
            <person name="Labutti K."/>
            <person name="Salamov A."/>
            <person name="Andreopoulos B."/>
            <person name="Baker S."/>
            <person name="Barry K."/>
            <person name="Bills G."/>
            <person name="Bluhm B."/>
            <person name="Cannon C."/>
            <person name="Castanera R."/>
            <person name="Culley D."/>
            <person name="Daum C."/>
            <person name="Ezra D."/>
            <person name="Gonzalez J."/>
            <person name="Henrissat B."/>
            <person name="Kuo A."/>
            <person name="Liang C."/>
            <person name="Lipzen A."/>
            <person name="Lutzoni F."/>
            <person name="Magnuson J."/>
            <person name="Mondo S."/>
            <person name="Nolan M."/>
            <person name="Ohm R."/>
            <person name="Pangilinan J."/>
            <person name="Park H.-J."/>
            <person name="Ramirez L."/>
            <person name="Alfaro M."/>
            <person name="Sun H."/>
            <person name="Tritt A."/>
            <person name="Yoshinaga Y."/>
            <person name="Zwiers L.-H."/>
            <person name="Turgeon B."/>
            <person name="Goodwin S."/>
            <person name="Spatafora J."/>
            <person name="Crous P."/>
            <person name="Grigoriev I."/>
        </authorList>
    </citation>
    <scope>NUCLEOTIDE SEQUENCE</scope>
    <source>
        <strain evidence="2">CBS 116435</strain>
    </source>
</reference>
<dbReference type="EMBL" id="MU003784">
    <property type="protein sequence ID" value="KAF2722270.1"/>
    <property type="molecule type" value="Genomic_DNA"/>
</dbReference>
<evidence type="ECO:0000313" key="3">
    <source>
        <dbReference type="Proteomes" id="UP000799441"/>
    </source>
</evidence>
<feature type="compositionally biased region" description="Polar residues" evidence="1">
    <location>
        <begin position="203"/>
        <end position="214"/>
    </location>
</feature>
<gene>
    <name evidence="2" type="ORF">K431DRAFT_302869</name>
</gene>
<accession>A0A9P4Q9V6</accession>
<name>A0A9P4Q9V6_9PEZI</name>
<feature type="compositionally biased region" description="Low complexity" evidence="1">
    <location>
        <begin position="13"/>
        <end position="23"/>
    </location>
</feature>
<comment type="caution">
    <text evidence="2">The sequence shown here is derived from an EMBL/GenBank/DDBJ whole genome shotgun (WGS) entry which is preliminary data.</text>
</comment>